<gene>
    <name evidence="2" type="ORF">MNB_SV-8-1345</name>
</gene>
<reference evidence="2" key="1">
    <citation type="submission" date="2016-10" db="EMBL/GenBank/DDBJ databases">
        <authorList>
            <person name="de Groot N.N."/>
        </authorList>
    </citation>
    <scope>NUCLEOTIDE SEQUENCE</scope>
</reference>
<organism evidence="2">
    <name type="scientific">hydrothermal vent metagenome</name>
    <dbReference type="NCBI Taxonomy" id="652676"/>
    <lineage>
        <taxon>unclassified sequences</taxon>
        <taxon>metagenomes</taxon>
        <taxon>ecological metagenomes</taxon>
    </lineage>
</organism>
<dbReference type="Gene3D" id="1.10.8.350">
    <property type="entry name" value="Bacterial muramidase"/>
    <property type="match status" value="1"/>
</dbReference>
<dbReference type="AlphaFoldDB" id="A0A1W1BGD9"/>
<dbReference type="InterPro" id="IPR031304">
    <property type="entry name" value="SLT_2"/>
</dbReference>
<evidence type="ECO:0000313" key="2">
    <source>
        <dbReference type="EMBL" id="SFV52558.1"/>
    </source>
</evidence>
<dbReference type="EC" id="3.2.1.-" evidence="2"/>
<proteinExistence type="predicted"/>
<feature type="domain" description="Transglycosylase SLT" evidence="1">
    <location>
        <begin position="34"/>
        <end position="325"/>
    </location>
</feature>
<keyword evidence="2" id="KW-0378">Hydrolase</keyword>
<name>A0A1W1BGD9_9ZZZZ</name>
<dbReference type="Gene3D" id="1.10.530.10">
    <property type="match status" value="1"/>
</dbReference>
<protein>
    <submittedName>
        <fullName evidence="2">Membrane-bound lytic murein transglycosylase B</fullName>
        <ecNumber evidence="2">3.2.1.-</ecNumber>
    </submittedName>
</protein>
<accession>A0A1W1BGD9</accession>
<dbReference type="PANTHER" id="PTHR30163">
    <property type="entry name" value="MEMBRANE-BOUND LYTIC MUREIN TRANSGLYCOSYLASE B"/>
    <property type="match status" value="1"/>
</dbReference>
<keyword evidence="2" id="KW-0326">Glycosidase</keyword>
<dbReference type="PANTHER" id="PTHR30163:SF9">
    <property type="entry name" value="MEMBRANE-BOUND LYTIC MUREIN TRANSGLYCOSYLASE B"/>
    <property type="match status" value="1"/>
</dbReference>
<dbReference type="EMBL" id="FPHD01000020">
    <property type="protein sequence ID" value="SFV52558.1"/>
    <property type="molecule type" value="Genomic_DNA"/>
</dbReference>
<dbReference type="GO" id="GO:0016798">
    <property type="term" value="F:hydrolase activity, acting on glycosyl bonds"/>
    <property type="evidence" value="ECO:0007669"/>
    <property type="project" value="UniProtKB-KW"/>
</dbReference>
<dbReference type="Pfam" id="PF13406">
    <property type="entry name" value="SLT_2"/>
    <property type="match status" value="1"/>
</dbReference>
<evidence type="ECO:0000259" key="1">
    <source>
        <dbReference type="Pfam" id="PF13406"/>
    </source>
</evidence>
<dbReference type="GO" id="GO:0008933">
    <property type="term" value="F:peptidoglycan lytic transglycosylase activity"/>
    <property type="evidence" value="ECO:0007669"/>
    <property type="project" value="TreeGrafter"/>
</dbReference>
<dbReference type="InterPro" id="IPR043426">
    <property type="entry name" value="MltB-like"/>
</dbReference>
<dbReference type="GO" id="GO:0009253">
    <property type="term" value="P:peptidoglycan catabolic process"/>
    <property type="evidence" value="ECO:0007669"/>
    <property type="project" value="TreeGrafter"/>
</dbReference>
<dbReference type="SUPFAM" id="SSF53955">
    <property type="entry name" value="Lysozyme-like"/>
    <property type="match status" value="1"/>
</dbReference>
<sequence>MKLFKLFLVTALIPFILTANEDRPPVSYNYLSKTNVQHFIAMMHRWYGFDRNYLKRVFKQAKLDRDTLARYTGKFKKNTTVGSWERFKLHVVNETTFKEARVFKKQHYKTLNRAARMYKVDADYIVGFLGVESHFGTYTGDYNIFDALATLAFHPNRMQKFFKNELKHLFLFAREKNYTIIKLEGSFAGAMGCVQQVPSVARKFGYDFDGDGSSVWDIEDCIGSIAKFMHEHGWQKGLAAAIPASYQGSKRFRMLRTSHKRMLSLRTIKKAGIKPLYPFRQQRAYLVKTHNATHDDLWLGTKNFRVLTRYNNSANYGVAIYLIAQALK</sequence>
<dbReference type="InterPro" id="IPR023346">
    <property type="entry name" value="Lysozyme-like_dom_sf"/>
</dbReference>